<comment type="caution">
    <text evidence="5">The sequence shown here is derived from an EMBL/GenBank/DDBJ whole genome shotgun (WGS) entry which is preliminary data.</text>
</comment>
<organism evidence="5 6">
    <name type="scientific">Pontibacterium sinense</name>
    <dbReference type="NCBI Taxonomy" id="2781979"/>
    <lineage>
        <taxon>Bacteria</taxon>
        <taxon>Pseudomonadati</taxon>
        <taxon>Pseudomonadota</taxon>
        <taxon>Gammaproteobacteria</taxon>
        <taxon>Oceanospirillales</taxon>
        <taxon>Oceanospirillaceae</taxon>
        <taxon>Pontibacterium</taxon>
    </lineage>
</organism>
<gene>
    <name evidence="5" type="ORF">IOQ59_15165</name>
</gene>
<evidence type="ECO:0000313" key="5">
    <source>
        <dbReference type="EMBL" id="MBE9398596.1"/>
    </source>
</evidence>
<keyword evidence="6" id="KW-1185">Reference proteome</keyword>
<proteinExistence type="predicted"/>
<comment type="cofactor">
    <cofactor evidence="1">
        <name>Mg(2+)</name>
        <dbReference type="ChEBI" id="CHEBI:18420"/>
    </cofactor>
</comment>
<name>A0A8J7KAZ3_9GAMM</name>
<dbReference type="Proteomes" id="UP000640333">
    <property type="component" value="Unassembled WGS sequence"/>
</dbReference>
<dbReference type="FunFam" id="3.30.70.270:FF:000001">
    <property type="entry name" value="Diguanylate cyclase domain protein"/>
    <property type="match status" value="1"/>
</dbReference>
<keyword evidence="3" id="KW-0175">Coiled coil</keyword>
<dbReference type="GO" id="GO:1902201">
    <property type="term" value="P:negative regulation of bacterial-type flagellum-dependent cell motility"/>
    <property type="evidence" value="ECO:0007669"/>
    <property type="project" value="TreeGrafter"/>
</dbReference>
<dbReference type="SMART" id="SM00267">
    <property type="entry name" value="GGDEF"/>
    <property type="match status" value="1"/>
</dbReference>
<feature type="domain" description="GGDEF" evidence="4">
    <location>
        <begin position="205"/>
        <end position="339"/>
    </location>
</feature>
<evidence type="ECO:0000256" key="2">
    <source>
        <dbReference type="ARBA" id="ARBA00012528"/>
    </source>
</evidence>
<evidence type="ECO:0000256" key="1">
    <source>
        <dbReference type="ARBA" id="ARBA00001946"/>
    </source>
</evidence>
<evidence type="ECO:0000256" key="3">
    <source>
        <dbReference type="SAM" id="Coils"/>
    </source>
</evidence>
<dbReference type="SUPFAM" id="SSF55073">
    <property type="entry name" value="Nucleotide cyclase"/>
    <property type="match status" value="1"/>
</dbReference>
<dbReference type="PANTHER" id="PTHR45138:SF2">
    <property type="entry name" value="DIGUANYLATE CYCLASE VDCA"/>
    <property type="match status" value="1"/>
</dbReference>
<dbReference type="GO" id="GO:0043709">
    <property type="term" value="P:cell adhesion involved in single-species biofilm formation"/>
    <property type="evidence" value="ECO:0007669"/>
    <property type="project" value="TreeGrafter"/>
</dbReference>
<protein>
    <recommendedName>
        <fullName evidence="2">diguanylate cyclase</fullName>
        <ecNumber evidence="2">2.7.7.65</ecNumber>
    </recommendedName>
</protein>
<dbReference type="RefSeq" id="WP_193954234.1">
    <property type="nucleotide sequence ID" value="NZ_JADEYS010000016.1"/>
</dbReference>
<dbReference type="GO" id="GO:0005886">
    <property type="term" value="C:plasma membrane"/>
    <property type="evidence" value="ECO:0007669"/>
    <property type="project" value="TreeGrafter"/>
</dbReference>
<dbReference type="GO" id="GO:0052621">
    <property type="term" value="F:diguanylate cyclase activity"/>
    <property type="evidence" value="ECO:0007669"/>
    <property type="project" value="UniProtKB-EC"/>
</dbReference>
<dbReference type="Pfam" id="PF00990">
    <property type="entry name" value="GGDEF"/>
    <property type="match status" value="1"/>
</dbReference>
<evidence type="ECO:0000259" key="4">
    <source>
        <dbReference type="PROSITE" id="PS50887"/>
    </source>
</evidence>
<dbReference type="Gene3D" id="3.30.70.270">
    <property type="match status" value="1"/>
</dbReference>
<reference evidence="5" key="1">
    <citation type="submission" date="2020-10" db="EMBL/GenBank/DDBJ databases">
        <title>Bacterium isolated from coastal waters sediment.</title>
        <authorList>
            <person name="Chen R.-J."/>
            <person name="Lu D.-C."/>
            <person name="Zhu K.-L."/>
            <person name="Du Z.-J."/>
        </authorList>
    </citation>
    <scope>NUCLEOTIDE SEQUENCE</scope>
    <source>
        <strain evidence="5">N1Y112</strain>
    </source>
</reference>
<dbReference type="AlphaFoldDB" id="A0A8J7KAZ3"/>
<evidence type="ECO:0000313" key="6">
    <source>
        <dbReference type="Proteomes" id="UP000640333"/>
    </source>
</evidence>
<dbReference type="EC" id="2.7.7.65" evidence="2"/>
<dbReference type="NCBIfam" id="TIGR00254">
    <property type="entry name" value="GGDEF"/>
    <property type="match status" value="1"/>
</dbReference>
<dbReference type="InterPro" id="IPR050469">
    <property type="entry name" value="Diguanylate_Cyclase"/>
</dbReference>
<feature type="coiled-coil region" evidence="3">
    <location>
        <begin position="149"/>
        <end position="176"/>
    </location>
</feature>
<dbReference type="PANTHER" id="PTHR45138">
    <property type="entry name" value="REGULATORY COMPONENTS OF SENSORY TRANSDUCTION SYSTEM"/>
    <property type="match status" value="1"/>
</dbReference>
<dbReference type="EMBL" id="JADEYS010000016">
    <property type="protein sequence ID" value="MBE9398596.1"/>
    <property type="molecule type" value="Genomic_DNA"/>
</dbReference>
<dbReference type="PROSITE" id="PS50887">
    <property type="entry name" value="GGDEF"/>
    <property type="match status" value="1"/>
</dbReference>
<accession>A0A8J7KAZ3</accession>
<dbReference type="InterPro" id="IPR000160">
    <property type="entry name" value="GGDEF_dom"/>
</dbReference>
<dbReference type="CDD" id="cd01949">
    <property type="entry name" value="GGDEF"/>
    <property type="match status" value="1"/>
</dbReference>
<dbReference type="InterPro" id="IPR043128">
    <property type="entry name" value="Rev_trsase/Diguanyl_cyclase"/>
</dbReference>
<dbReference type="InterPro" id="IPR029787">
    <property type="entry name" value="Nucleotide_cyclase"/>
</dbReference>
<sequence length="339" mass="37683">MKFAENTGQAAEYLRQAIPLMVKHNIPPNPLNYALWYTYVSNRVPELNQELDKTLTTYGTCPNLVGEQMFRQHMIKDEVDSAENVQAGLIALVNDLHEHASVTAEETKNYSDTLQDSLEALQADGGPALPLESIIQTLARKTQDISDSTQRFQTRIDDAQSEIESLKAELEKTRQDARVDPLTGLFNRRVFETELGTLLYSGNAGAVTLVMVDVDHFKKFNDTYGHLMGDKVLQYVGKLLRDFCPEPMLAVRYGGEEFAVIMPALTASKSAELANALREKIQAIRIKQKKSGEVISSITASFGVAESRQEDSINTLIERADKALYSAKEGGRNQVQIAP</sequence>